<evidence type="ECO:0000313" key="1">
    <source>
        <dbReference type="EMBL" id="KAJ8001843.1"/>
    </source>
</evidence>
<reference evidence="1" key="1">
    <citation type="submission" date="2021-05" db="EMBL/GenBank/DDBJ databases">
        <authorList>
            <person name="Pan Q."/>
            <person name="Jouanno E."/>
            <person name="Zahm M."/>
            <person name="Klopp C."/>
            <person name="Cabau C."/>
            <person name="Louis A."/>
            <person name="Berthelot C."/>
            <person name="Parey E."/>
            <person name="Roest Crollius H."/>
            <person name="Montfort J."/>
            <person name="Robinson-Rechavi M."/>
            <person name="Bouchez O."/>
            <person name="Lampietro C."/>
            <person name="Lopez Roques C."/>
            <person name="Donnadieu C."/>
            <person name="Postlethwait J."/>
            <person name="Bobe J."/>
            <person name="Dillon D."/>
            <person name="Chandos A."/>
            <person name="von Hippel F."/>
            <person name="Guiguen Y."/>
        </authorList>
    </citation>
    <scope>NUCLEOTIDE SEQUENCE</scope>
    <source>
        <strain evidence="1">YG-Jan2019</strain>
    </source>
</reference>
<comment type="caution">
    <text evidence="1">The sequence shown here is derived from an EMBL/GenBank/DDBJ whole genome shotgun (WGS) entry which is preliminary data.</text>
</comment>
<organism evidence="1 2">
    <name type="scientific">Dallia pectoralis</name>
    <name type="common">Alaska blackfish</name>
    <dbReference type="NCBI Taxonomy" id="75939"/>
    <lineage>
        <taxon>Eukaryota</taxon>
        <taxon>Metazoa</taxon>
        <taxon>Chordata</taxon>
        <taxon>Craniata</taxon>
        <taxon>Vertebrata</taxon>
        <taxon>Euteleostomi</taxon>
        <taxon>Actinopterygii</taxon>
        <taxon>Neopterygii</taxon>
        <taxon>Teleostei</taxon>
        <taxon>Protacanthopterygii</taxon>
        <taxon>Esociformes</taxon>
        <taxon>Umbridae</taxon>
        <taxon>Dallia</taxon>
    </lineage>
</organism>
<accession>A0ACC2GDN4</accession>
<protein>
    <submittedName>
        <fullName evidence="1">Uncharacterized protein</fullName>
    </submittedName>
</protein>
<sequence>MKTEKVRTRSPSLLVAVNANSTLYVPQLRQPLKTPDLRPPGPEQRGPGVKGHCFDPANPQTMHYSWKENLGMPGCLPRDWMSSSTFGSVYYILLAVLTVV</sequence>
<name>A0ACC2GDN4_DALPE</name>
<dbReference type="Proteomes" id="UP001157502">
    <property type="component" value="Chromosome 14"/>
</dbReference>
<dbReference type="EMBL" id="CM055741">
    <property type="protein sequence ID" value="KAJ8001843.1"/>
    <property type="molecule type" value="Genomic_DNA"/>
</dbReference>
<evidence type="ECO:0000313" key="2">
    <source>
        <dbReference type="Proteomes" id="UP001157502"/>
    </source>
</evidence>
<keyword evidence="2" id="KW-1185">Reference proteome</keyword>
<proteinExistence type="predicted"/>
<gene>
    <name evidence="1" type="ORF">DPEC_G00173620</name>
</gene>